<feature type="domain" description="ABC transporter" evidence="5">
    <location>
        <begin position="3"/>
        <end position="231"/>
    </location>
</feature>
<keyword evidence="7" id="KW-1185">Reference proteome</keyword>
<dbReference type="RefSeq" id="WP_022088424.1">
    <property type="nucleotide sequence ID" value="NZ_JAODBU010000012.1"/>
</dbReference>
<proteinExistence type="inferred from homology"/>
<dbReference type="InterPro" id="IPR027417">
    <property type="entry name" value="P-loop_NTPase"/>
</dbReference>
<evidence type="ECO:0000313" key="6">
    <source>
        <dbReference type="EMBL" id="MCT7399779.1"/>
    </source>
</evidence>
<protein>
    <submittedName>
        <fullName evidence="6">ABC transporter ATP-binding protein</fullName>
    </submittedName>
</protein>
<dbReference type="InterPro" id="IPR003439">
    <property type="entry name" value="ABC_transporter-like_ATP-bd"/>
</dbReference>
<gene>
    <name evidence="6" type="ORF">N5B56_11920</name>
</gene>
<dbReference type="PROSITE" id="PS50893">
    <property type="entry name" value="ABC_TRANSPORTER_2"/>
    <property type="match status" value="1"/>
</dbReference>
<dbReference type="CDD" id="cd03264">
    <property type="entry name" value="ABC_drug_resistance_like"/>
    <property type="match status" value="1"/>
</dbReference>
<sequence>MILEINNLSKKYGDKKALNKFSCKFTEGIYGLLGPNGAGKSTFMNILVDAIDRSSGEILYNGKETISMGKDYRNLIGYMPQQQGVYDSFTVAEFLDYIAGLKGLKKTEAKKRIEEVLKFVNLYDVKNKKLKSFSGGMKQRALIAQAILNDPKILILDEPTAGLDPKERIRIRNLISQIGFNKIVIIATHVVSDIEFIAKEVLILDNGILRKKDTPENLLKGIEDVVYEAEINEQDVNSIMNKYTVTSLSKEYAKIRVRFLCDGIPDVDNAKKASPTLEDLYLHIFGDR</sequence>
<keyword evidence="4 6" id="KW-0067">ATP-binding</keyword>
<evidence type="ECO:0000256" key="2">
    <source>
        <dbReference type="ARBA" id="ARBA00022448"/>
    </source>
</evidence>
<evidence type="ECO:0000256" key="3">
    <source>
        <dbReference type="ARBA" id="ARBA00022741"/>
    </source>
</evidence>
<comment type="caution">
    <text evidence="6">The sequence shown here is derived from an EMBL/GenBank/DDBJ whole genome shotgun (WGS) entry which is preliminary data.</text>
</comment>
<accession>A0ABT2M2N5</accession>
<keyword evidence="2" id="KW-0813">Transport</keyword>
<dbReference type="Pfam" id="PF00005">
    <property type="entry name" value="ABC_tran"/>
    <property type="match status" value="1"/>
</dbReference>
<evidence type="ECO:0000313" key="7">
    <source>
        <dbReference type="Proteomes" id="UP001431199"/>
    </source>
</evidence>
<dbReference type="EMBL" id="JAODBU010000012">
    <property type="protein sequence ID" value="MCT7399779.1"/>
    <property type="molecule type" value="Genomic_DNA"/>
</dbReference>
<dbReference type="InterPro" id="IPR017871">
    <property type="entry name" value="ABC_transporter-like_CS"/>
</dbReference>
<dbReference type="InterPro" id="IPR003593">
    <property type="entry name" value="AAA+_ATPase"/>
</dbReference>
<dbReference type="SUPFAM" id="SSF52540">
    <property type="entry name" value="P-loop containing nucleoside triphosphate hydrolases"/>
    <property type="match status" value="1"/>
</dbReference>
<evidence type="ECO:0000256" key="1">
    <source>
        <dbReference type="ARBA" id="ARBA00005417"/>
    </source>
</evidence>
<dbReference type="Gene3D" id="3.40.50.300">
    <property type="entry name" value="P-loop containing nucleotide triphosphate hydrolases"/>
    <property type="match status" value="1"/>
</dbReference>
<dbReference type="SMART" id="SM00382">
    <property type="entry name" value="AAA"/>
    <property type="match status" value="1"/>
</dbReference>
<dbReference type="GO" id="GO:0005524">
    <property type="term" value="F:ATP binding"/>
    <property type="evidence" value="ECO:0007669"/>
    <property type="project" value="UniProtKB-KW"/>
</dbReference>
<dbReference type="PANTHER" id="PTHR43335">
    <property type="entry name" value="ABC TRANSPORTER, ATP-BINDING PROTEIN"/>
    <property type="match status" value="1"/>
</dbReference>
<organism evidence="6 7">
    <name type="scientific">Eubacterium album</name>
    <dbReference type="NCBI Taxonomy" id="2978477"/>
    <lineage>
        <taxon>Bacteria</taxon>
        <taxon>Bacillati</taxon>
        <taxon>Bacillota</taxon>
        <taxon>Clostridia</taxon>
        <taxon>Eubacteriales</taxon>
        <taxon>Eubacteriaceae</taxon>
        <taxon>Eubacterium</taxon>
    </lineage>
</organism>
<dbReference type="PROSITE" id="PS00211">
    <property type="entry name" value="ABC_TRANSPORTER_1"/>
    <property type="match status" value="1"/>
</dbReference>
<keyword evidence="3" id="KW-0547">Nucleotide-binding</keyword>
<evidence type="ECO:0000259" key="5">
    <source>
        <dbReference type="PROSITE" id="PS50893"/>
    </source>
</evidence>
<comment type="similarity">
    <text evidence="1">Belongs to the ABC transporter superfamily.</text>
</comment>
<dbReference type="Proteomes" id="UP001431199">
    <property type="component" value="Unassembled WGS sequence"/>
</dbReference>
<name>A0ABT2M2N5_9FIRM</name>
<evidence type="ECO:0000256" key="4">
    <source>
        <dbReference type="ARBA" id="ARBA00022840"/>
    </source>
</evidence>
<reference evidence="6" key="1">
    <citation type="submission" date="2022-09" db="EMBL/GenBank/DDBJ databases">
        <title>Eubacterium sp. LFL-14 isolated from human feces.</title>
        <authorList>
            <person name="Liu F."/>
        </authorList>
    </citation>
    <scope>NUCLEOTIDE SEQUENCE</scope>
    <source>
        <strain evidence="6">LFL-14</strain>
    </source>
</reference>
<dbReference type="PANTHER" id="PTHR43335:SF2">
    <property type="entry name" value="ABC TRANSPORTER, ATP-BINDING PROTEIN"/>
    <property type="match status" value="1"/>
</dbReference>